<evidence type="ECO:0000313" key="2">
    <source>
        <dbReference type="EMBL" id="CCJ33912.1"/>
    </source>
</evidence>
<dbReference type="Proteomes" id="UP000007652">
    <property type="component" value="Unassembled WGS sequence"/>
</dbReference>
<organism evidence="2 3">
    <name type="scientific">Caloramator australicus RC3</name>
    <dbReference type="NCBI Taxonomy" id="857293"/>
    <lineage>
        <taxon>Bacteria</taxon>
        <taxon>Bacillati</taxon>
        <taxon>Bacillota</taxon>
        <taxon>Clostridia</taxon>
        <taxon>Eubacteriales</taxon>
        <taxon>Clostridiaceae</taxon>
        <taxon>Caloramator</taxon>
    </lineage>
</organism>
<feature type="domain" description="Plasmid pRiA4b Orf3-like" evidence="1">
    <location>
        <begin position="61"/>
        <end position="167"/>
    </location>
</feature>
<dbReference type="eggNOG" id="ENOG5032U08">
    <property type="taxonomic scope" value="Bacteria"/>
</dbReference>
<keyword evidence="3" id="KW-1185">Reference proteome</keyword>
<proteinExistence type="predicted"/>
<dbReference type="Pfam" id="PF07929">
    <property type="entry name" value="PRiA4_ORF3"/>
    <property type="match status" value="1"/>
</dbReference>
<dbReference type="InterPro" id="IPR024047">
    <property type="entry name" value="MM3350-like_sf"/>
</dbReference>
<dbReference type="AlphaFoldDB" id="I7J5P6"/>
<reference evidence="2 3" key="1">
    <citation type="journal article" date="2011" name="J. Bacteriol.">
        <title>Draft genome sequence of Caloramator australicus strain RC3T, a thermoanaerobe from the Great Artesian Basin of Australia.</title>
        <authorList>
            <person name="Ogg C.D."/>
            <person name="Patel B.K.C."/>
        </authorList>
    </citation>
    <scope>NUCLEOTIDE SEQUENCE [LARGE SCALE GENOMIC DNA]</scope>
    <source>
        <strain evidence="2 3">RC3</strain>
    </source>
</reference>
<name>I7J5P6_9CLOT</name>
<gene>
    <name evidence="2" type="ORF">CAAU_1828</name>
</gene>
<sequence>MQLKTEKTSKGEKKMKGKCYYCGKEISRVSVTKHLKSCLKKEEYQNKVKLERKRRKNLFLLQVSYKYNPDDYWMFISIDENSSLRELDIFLRDVWVECCGHLSVFKIEGIDYDVDVESANEYGLIFEKEYESMDVKIKNVLREGLTFSYEYDFGNTTHITIKVLGKQKGYQLSRIEIMARNNPKEYKCSKCGNKARFYCYECSNYYCDECIENDRSNCYHEIIYEIIEGQNSPRCGVCGYVYNEKGEDEYLPKIKSLF</sequence>
<dbReference type="InterPro" id="IPR012912">
    <property type="entry name" value="Plasmid_pRiA4b_Orf3-like"/>
</dbReference>
<dbReference type="SUPFAM" id="SSF159941">
    <property type="entry name" value="MM3350-like"/>
    <property type="match status" value="1"/>
</dbReference>
<evidence type="ECO:0000313" key="3">
    <source>
        <dbReference type="Proteomes" id="UP000007652"/>
    </source>
</evidence>
<comment type="caution">
    <text evidence="2">The sequence shown here is derived from an EMBL/GenBank/DDBJ whole genome shotgun (WGS) entry which is preliminary data.</text>
</comment>
<dbReference type="RefSeq" id="WP_008909170.1">
    <property type="nucleotide sequence ID" value="NZ_CAKP01000096.1"/>
</dbReference>
<accession>I7J5P6</accession>
<dbReference type="Gene3D" id="3.10.290.30">
    <property type="entry name" value="MM3350-like"/>
    <property type="match status" value="1"/>
</dbReference>
<evidence type="ECO:0000259" key="1">
    <source>
        <dbReference type="Pfam" id="PF07929"/>
    </source>
</evidence>
<dbReference type="EMBL" id="CAKP01000096">
    <property type="protein sequence ID" value="CCJ33912.1"/>
    <property type="molecule type" value="Genomic_DNA"/>
</dbReference>
<protein>
    <recommendedName>
        <fullName evidence="1">Plasmid pRiA4b Orf3-like domain-containing protein</fullName>
    </recommendedName>
</protein>
<dbReference type="CDD" id="cd19757">
    <property type="entry name" value="Bbox1"/>
    <property type="match status" value="1"/>
</dbReference>